<evidence type="ECO:0000313" key="6">
    <source>
        <dbReference type="Proteomes" id="UP001630127"/>
    </source>
</evidence>
<evidence type="ECO:0000313" key="5">
    <source>
        <dbReference type="EMBL" id="KAL3504187.1"/>
    </source>
</evidence>
<dbReference type="Proteomes" id="UP001630127">
    <property type="component" value="Unassembled WGS sequence"/>
</dbReference>
<evidence type="ECO:0000256" key="2">
    <source>
        <dbReference type="ARBA" id="ARBA00023054"/>
    </source>
</evidence>
<comment type="similarity">
    <text evidence="1">Belongs to the FPP family.</text>
</comment>
<feature type="compositionally biased region" description="Basic and acidic residues" evidence="4">
    <location>
        <begin position="29"/>
        <end position="47"/>
    </location>
</feature>
<feature type="region of interest" description="Disordered" evidence="4">
    <location>
        <begin position="287"/>
        <end position="318"/>
    </location>
</feature>
<keyword evidence="6" id="KW-1185">Reference proteome</keyword>
<dbReference type="PANTHER" id="PTHR31580:SF5">
    <property type="entry name" value="FILAMENT-LIKE PLANT PROTEIN 1-RELATED"/>
    <property type="match status" value="1"/>
</dbReference>
<feature type="compositionally biased region" description="Polar residues" evidence="4">
    <location>
        <begin position="614"/>
        <end position="624"/>
    </location>
</feature>
<feature type="compositionally biased region" description="Basic and acidic residues" evidence="4">
    <location>
        <begin position="1"/>
        <end position="18"/>
    </location>
</feature>
<feature type="compositionally biased region" description="Low complexity" evidence="4">
    <location>
        <begin position="627"/>
        <end position="644"/>
    </location>
</feature>
<dbReference type="Gene3D" id="1.10.287.1490">
    <property type="match status" value="1"/>
</dbReference>
<name>A0ABD2YCP3_9GENT</name>
<dbReference type="AlphaFoldDB" id="A0ABD2YCP3"/>
<dbReference type="EMBL" id="JBJUIK010000014">
    <property type="protein sequence ID" value="KAL3504187.1"/>
    <property type="molecule type" value="Genomic_DNA"/>
</dbReference>
<dbReference type="PANTHER" id="PTHR31580">
    <property type="entry name" value="FILAMENT-LIKE PLANT PROTEIN 4"/>
    <property type="match status" value="1"/>
</dbReference>
<evidence type="ECO:0000256" key="1">
    <source>
        <dbReference type="ARBA" id="ARBA00005921"/>
    </source>
</evidence>
<proteinExistence type="inferred from homology"/>
<feature type="coiled-coil region" evidence="3">
    <location>
        <begin position="106"/>
        <end position="194"/>
    </location>
</feature>
<evidence type="ECO:0000256" key="4">
    <source>
        <dbReference type="SAM" id="MobiDB-lite"/>
    </source>
</evidence>
<gene>
    <name evidence="5" type="ORF">ACH5RR_034028</name>
</gene>
<sequence length="668" mass="74012">MEKRKWLWKRKSSDRCPGETDSSGSISSHSERYSDEHLEQEEVKESPNHVPQSPEVTSKVVITDGEVTDSVKNLTAKLSAALVNVSAKEDLVKQHAKVAEEAVAGWEKAENEVTVLKQQLEVAVQQNLSLEVRVSHLDSALKECVRQLRQAREEQERRIHDAMAEKSSEFESVRAELENQLLQLQTNVELTKAHSPASADANILLKLDSLEKENSVLKFELLSHSEELEIRTIERDLSTQAAETASKQQLESIKKVARLEAECRRLQAISLKYSSNSDHKSAASSVCAESVTDSQPDSGERANSMDNSTCKMSKLEPNECQKSHSDSWASALIAELDQFKNDKGMPKDVLASSIEIDMMDDFLEMERLVALPEAQIKVPSVESETTACKSNAPENSLQAELETMINRVSELEEGLKKIAEENAELECALNESQDSLRASQAQLTEAEIRVEDLQKELAVVNEEKELLDFQLIGMEVEARTLSANVDSLKTEIQKERTLSAEMTVKYQELENELMRKSQEIELQQAASSNGELKIKQEDLAVAADKLAECQHTIASLGRQLKSLATLEDFLIDTSNLPGFSRVKSLVPTSAEWKSHANEAFLPKYDSDPSRTPGDKSSLSLNGNEGESPASSSSSTSSTNNVASAKNRNGFVRLFSRSKSGIQLENHQG</sequence>
<feature type="region of interest" description="Disordered" evidence="4">
    <location>
        <begin position="1"/>
        <end position="55"/>
    </location>
</feature>
<dbReference type="InterPro" id="IPR008587">
    <property type="entry name" value="FPP_plant"/>
</dbReference>
<organism evidence="5 6">
    <name type="scientific">Cinchona calisaya</name>
    <dbReference type="NCBI Taxonomy" id="153742"/>
    <lineage>
        <taxon>Eukaryota</taxon>
        <taxon>Viridiplantae</taxon>
        <taxon>Streptophyta</taxon>
        <taxon>Embryophyta</taxon>
        <taxon>Tracheophyta</taxon>
        <taxon>Spermatophyta</taxon>
        <taxon>Magnoliopsida</taxon>
        <taxon>eudicotyledons</taxon>
        <taxon>Gunneridae</taxon>
        <taxon>Pentapetalae</taxon>
        <taxon>asterids</taxon>
        <taxon>lamiids</taxon>
        <taxon>Gentianales</taxon>
        <taxon>Rubiaceae</taxon>
        <taxon>Cinchonoideae</taxon>
        <taxon>Cinchoneae</taxon>
        <taxon>Cinchona</taxon>
    </lineage>
</organism>
<keyword evidence="2 3" id="KW-0175">Coiled coil</keyword>
<accession>A0ABD2YCP3</accession>
<evidence type="ECO:0000256" key="3">
    <source>
        <dbReference type="SAM" id="Coils"/>
    </source>
</evidence>
<protein>
    <recommendedName>
        <fullName evidence="7">Filament-like plant protein</fullName>
    </recommendedName>
</protein>
<evidence type="ECO:0008006" key="7">
    <source>
        <dbReference type="Google" id="ProtNLM"/>
    </source>
</evidence>
<dbReference type="Pfam" id="PF05911">
    <property type="entry name" value="FPP"/>
    <property type="match status" value="3"/>
</dbReference>
<reference evidence="5 6" key="1">
    <citation type="submission" date="2024-11" db="EMBL/GenBank/DDBJ databases">
        <title>A near-complete genome assembly of Cinchona calisaya.</title>
        <authorList>
            <person name="Lian D.C."/>
            <person name="Zhao X.W."/>
            <person name="Wei L."/>
        </authorList>
    </citation>
    <scope>NUCLEOTIDE SEQUENCE [LARGE SCALE GENOMIC DNA]</scope>
    <source>
        <tissue evidence="5">Nenye</tissue>
    </source>
</reference>
<feature type="region of interest" description="Disordered" evidence="4">
    <location>
        <begin position="603"/>
        <end position="644"/>
    </location>
</feature>
<comment type="caution">
    <text evidence="5">The sequence shown here is derived from an EMBL/GenBank/DDBJ whole genome shotgun (WGS) entry which is preliminary data.</text>
</comment>
<feature type="coiled-coil region" evidence="3">
    <location>
        <begin position="394"/>
        <end position="526"/>
    </location>
</feature>